<accession>A0AAE1PZV1</accession>
<evidence type="ECO:0000313" key="3">
    <source>
        <dbReference type="EMBL" id="KAK4316769.1"/>
    </source>
</evidence>
<feature type="compositionally biased region" description="Polar residues" evidence="1">
    <location>
        <begin position="135"/>
        <end position="156"/>
    </location>
</feature>
<feature type="compositionally biased region" description="Low complexity" evidence="1">
    <location>
        <begin position="354"/>
        <end position="367"/>
    </location>
</feature>
<dbReference type="EMBL" id="JAWZYT010000986">
    <property type="protein sequence ID" value="KAK4316769.1"/>
    <property type="molecule type" value="Genomic_DNA"/>
</dbReference>
<feature type="compositionally biased region" description="Gly residues" evidence="1">
    <location>
        <begin position="336"/>
        <end position="351"/>
    </location>
</feature>
<protein>
    <recommendedName>
        <fullName evidence="2">DUF4211 domain-containing protein</fullName>
    </recommendedName>
</protein>
<feature type="compositionally biased region" description="Basic and acidic residues" evidence="1">
    <location>
        <begin position="518"/>
        <end position="531"/>
    </location>
</feature>
<name>A0AAE1PZV1_9EUCA</name>
<sequence length="765" mass="84273">MASMSSKTGMANGTSNPDYMNSFMSFLETQEGQHTQQSPENIQDGEEVLEEVVVEKNPLEDDVTPTDHNPDDDPLSGSPPPGSPLSGGPSPGSPLSGGPSRVNQNTYEVNNDDPDDPEPILFSDLQEDPCLVLDQETSSEATNGSDAAEGQQTSRKNVARRGRKKSVGSTVKSEASIVPQRESPRRASRTSKSVKRYGQMDLESSDVGGGDSDPDSDYRLSDSDNDPDFNPQKKATNASDDEEDKPRRFRGRGRGVGGNRGESIERPQRGMGPSSGRGGRGVKRTLDTSTSNNNNNNSNNNNNQAPSPPKRRGRPPSYQPTILPSQNTSSSSSSSGSGGSSGSSGGGGGGDSKTTAATAAMSAATPAGDETTPSGAQDNTVTSTDEKNAPSSSKLSSAYNYAAGRVQQRQTHTIKLPEGPQLTTEQLAMVESQFKSGEFVMAKRDMEMMEHPPIWRIDGKSLLQKFQAFEKDGKTLYRNISTYSGWTPTAKALYVGVRVTFVFQSRYDTVVELKGIKNGEDDDQDKDKPKNNQETTWKPTKKEDNIEISEDLRSHMPSFEIYLQTLISQALDNNFLMEIYAENDDYFVEKVKVIDELAEQRKKKVIEIVTWDEKFKKSLDTWPCINVMVSNNSNKCQACGKEQVSKLSQLYGQPYNQQTLRSCETVPSELEAKNFEVCDRCSNLSQMYNKVTHQKYDFYSQCKSTVTNVRATTPSKHTTTILRDLLANDHWIMGLFRSMCTTWVKVDRLHQEHTTSTQTNDKEHT</sequence>
<organism evidence="3 4">
    <name type="scientific">Petrolisthes manimaculis</name>
    <dbReference type="NCBI Taxonomy" id="1843537"/>
    <lineage>
        <taxon>Eukaryota</taxon>
        <taxon>Metazoa</taxon>
        <taxon>Ecdysozoa</taxon>
        <taxon>Arthropoda</taxon>
        <taxon>Crustacea</taxon>
        <taxon>Multicrustacea</taxon>
        <taxon>Malacostraca</taxon>
        <taxon>Eumalacostraca</taxon>
        <taxon>Eucarida</taxon>
        <taxon>Decapoda</taxon>
        <taxon>Pleocyemata</taxon>
        <taxon>Anomura</taxon>
        <taxon>Galatheoidea</taxon>
        <taxon>Porcellanidae</taxon>
        <taxon>Petrolisthes</taxon>
    </lineage>
</organism>
<dbReference type="Pfam" id="PF13926">
    <property type="entry name" value="DUF4211"/>
    <property type="match status" value="1"/>
</dbReference>
<proteinExistence type="predicted"/>
<keyword evidence="4" id="KW-1185">Reference proteome</keyword>
<evidence type="ECO:0000256" key="1">
    <source>
        <dbReference type="SAM" id="MobiDB-lite"/>
    </source>
</evidence>
<feature type="compositionally biased region" description="Basic residues" evidence="1">
    <location>
        <begin position="157"/>
        <end position="166"/>
    </location>
</feature>
<evidence type="ECO:0000313" key="4">
    <source>
        <dbReference type="Proteomes" id="UP001292094"/>
    </source>
</evidence>
<feature type="domain" description="DUF4211" evidence="2">
    <location>
        <begin position="536"/>
        <end position="660"/>
    </location>
</feature>
<feature type="compositionally biased region" description="Polar residues" evidence="1">
    <location>
        <begin position="1"/>
        <end position="41"/>
    </location>
</feature>
<feature type="compositionally biased region" description="Low complexity" evidence="1">
    <location>
        <begin position="84"/>
        <end position="100"/>
    </location>
</feature>
<dbReference type="InterPro" id="IPR025451">
    <property type="entry name" value="DUF4211"/>
</dbReference>
<feature type="compositionally biased region" description="Acidic residues" evidence="1">
    <location>
        <begin position="43"/>
        <end position="52"/>
    </location>
</feature>
<dbReference type="PANTHER" id="PTHR14689">
    <property type="entry name" value="PHORBOL-ESTER_DAG-TYPE DOMAIN-CONTAINING PROTEIN"/>
    <property type="match status" value="1"/>
</dbReference>
<feature type="region of interest" description="Disordered" evidence="1">
    <location>
        <begin position="1"/>
        <end position="395"/>
    </location>
</feature>
<feature type="compositionally biased region" description="Low complexity" evidence="1">
    <location>
        <begin position="291"/>
        <end position="303"/>
    </location>
</feature>
<feature type="compositionally biased region" description="Acidic residues" evidence="1">
    <location>
        <begin position="60"/>
        <end position="74"/>
    </location>
</feature>
<dbReference type="Proteomes" id="UP001292094">
    <property type="component" value="Unassembled WGS sequence"/>
</dbReference>
<dbReference type="AlphaFoldDB" id="A0AAE1PZV1"/>
<feature type="compositionally biased region" description="Polar residues" evidence="1">
    <location>
        <begin position="319"/>
        <end position="328"/>
    </location>
</feature>
<dbReference type="PANTHER" id="PTHR14689:SF0">
    <property type="entry name" value="COILED-COIL DOMAIN-CONTAINING PROTEIN 82"/>
    <property type="match status" value="1"/>
</dbReference>
<evidence type="ECO:0000259" key="2">
    <source>
        <dbReference type="Pfam" id="PF13926"/>
    </source>
</evidence>
<feature type="region of interest" description="Disordered" evidence="1">
    <location>
        <begin position="518"/>
        <end position="543"/>
    </location>
</feature>
<reference evidence="3" key="1">
    <citation type="submission" date="2023-11" db="EMBL/GenBank/DDBJ databases">
        <title>Genome assemblies of two species of porcelain crab, Petrolisthes cinctipes and Petrolisthes manimaculis (Anomura: Porcellanidae).</title>
        <authorList>
            <person name="Angst P."/>
        </authorList>
    </citation>
    <scope>NUCLEOTIDE SEQUENCE</scope>
    <source>
        <strain evidence="3">PB745_02</strain>
        <tissue evidence="3">Gill</tissue>
    </source>
</reference>
<comment type="caution">
    <text evidence="3">The sequence shown here is derived from an EMBL/GenBank/DDBJ whole genome shotgun (WGS) entry which is preliminary data.</text>
</comment>
<gene>
    <name evidence="3" type="ORF">Pmani_012099</name>
</gene>
<feature type="compositionally biased region" description="Basic residues" evidence="1">
    <location>
        <begin position="186"/>
        <end position="195"/>
    </location>
</feature>
<feature type="compositionally biased region" description="Polar residues" evidence="1">
    <location>
        <begin position="371"/>
        <end position="395"/>
    </location>
</feature>
<dbReference type="GO" id="GO:0005634">
    <property type="term" value="C:nucleus"/>
    <property type="evidence" value="ECO:0007669"/>
    <property type="project" value="TreeGrafter"/>
</dbReference>